<keyword evidence="1" id="KW-0732">Signal</keyword>
<dbReference type="Proteomes" id="UP001596047">
    <property type="component" value="Unassembled WGS sequence"/>
</dbReference>
<evidence type="ECO:0000256" key="1">
    <source>
        <dbReference type="SAM" id="SignalP"/>
    </source>
</evidence>
<organism evidence="2 3">
    <name type="scientific">Paenibacillus solisilvae</name>
    <dbReference type="NCBI Taxonomy" id="2486751"/>
    <lineage>
        <taxon>Bacteria</taxon>
        <taxon>Bacillati</taxon>
        <taxon>Bacillota</taxon>
        <taxon>Bacilli</taxon>
        <taxon>Bacillales</taxon>
        <taxon>Paenibacillaceae</taxon>
        <taxon>Paenibacillus</taxon>
    </lineage>
</organism>
<feature type="chain" id="PRO_5046911067" description="Lipoprotein" evidence="1">
    <location>
        <begin position="28"/>
        <end position="255"/>
    </location>
</feature>
<comment type="caution">
    <text evidence="2">The sequence shown here is derived from an EMBL/GenBank/DDBJ whole genome shotgun (WGS) entry which is preliminary data.</text>
</comment>
<sequence length="255" mass="28687">MKFILRQLAFIVVIMSLLSLFTGCTDGNNNNEFTEIGNGLAKSLNQLRDEPGITLTGFSSNPDKNLFNVGIGIDPNKITTEHLKQAFDSYLKNAASYTHVKDSTKMLEPYNLRIEELGVDKDKFPVIAVKDAGSNEIKWNEIKYADKEKSAKAIYLVPKSGAQLTYAELRKHPEITVVYNFKDLKDRTSEGVAIWIDKGAINLVEQKWLHQDPQRYNPLVVIGYSDALYSFREKISGFGIQGPHIDWSKQKLNGG</sequence>
<dbReference type="PROSITE" id="PS51257">
    <property type="entry name" value="PROKAR_LIPOPROTEIN"/>
    <property type="match status" value="1"/>
</dbReference>
<feature type="signal peptide" evidence="1">
    <location>
        <begin position="1"/>
        <end position="27"/>
    </location>
</feature>
<name>A0ABW0VQ82_9BACL</name>
<protein>
    <recommendedName>
        <fullName evidence="4">Lipoprotein</fullName>
    </recommendedName>
</protein>
<keyword evidence="3" id="KW-1185">Reference proteome</keyword>
<reference evidence="3" key="1">
    <citation type="journal article" date="2019" name="Int. J. Syst. Evol. Microbiol.">
        <title>The Global Catalogue of Microorganisms (GCM) 10K type strain sequencing project: providing services to taxonomists for standard genome sequencing and annotation.</title>
        <authorList>
            <consortium name="The Broad Institute Genomics Platform"/>
            <consortium name="The Broad Institute Genome Sequencing Center for Infectious Disease"/>
            <person name="Wu L."/>
            <person name="Ma J."/>
        </authorList>
    </citation>
    <scope>NUCLEOTIDE SEQUENCE [LARGE SCALE GENOMIC DNA]</scope>
    <source>
        <strain evidence="3">CGMCC 1.3240</strain>
    </source>
</reference>
<evidence type="ECO:0008006" key="4">
    <source>
        <dbReference type="Google" id="ProtNLM"/>
    </source>
</evidence>
<evidence type="ECO:0000313" key="2">
    <source>
        <dbReference type="EMBL" id="MFC5648042.1"/>
    </source>
</evidence>
<proteinExistence type="predicted"/>
<gene>
    <name evidence="2" type="ORF">ACFPYJ_02720</name>
</gene>
<evidence type="ECO:0000313" key="3">
    <source>
        <dbReference type="Proteomes" id="UP001596047"/>
    </source>
</evidence>
<dbReference type="RefSeq" id="WP_379186507.1">
    <property type="nucleotide sequence ID" value="NZ_JBHSOW010000014.1"/>
</dbReference>
<dbReference type="EMBL" id="JBHSOW010000014">
    <property type="protein sequence ID" value="MFC5648042.1"/>
    <property type="molecule type" value="Genomic_DNA"/>
</dbReference>
<accession>A0ABW0VQ82</accession>